<keyword evidence="5" id="KW-0165">Cleavage on pair of basic residues</keyword>
<dbReference type="FunFam" id="1.10.510.10:FF:000528">
    <property type="entry name" value="Tyrosine-protein kinase receptor"/>
    <property type="match status" value="1"/>
</dbReference>
<dbReference type="Gene3D" id="1.10.510.10">
    <property type="entry name" value="Transferase(Phosphotransferase) domain 1"/>
    <property type="match status" value="1"/>
</dbReference>
<dbReference type="InterPro" id="IPR011009">
    <property type="entry name" value="Kinase-like_dom_sf"/>
</dbReference>
<dbReference type="PROSITE" id="PS50853">
    <property type="entry name" value="FN3"/>
    <property type="match status" value="3"/>
</dbReference>
<evidence type="ECO:0000259" key="26">
    <source>
        <dbReference type="PROSITE" id="PS50853"/>
    </source>
</evidence>
<feature type="domain" description="Fibronectin type-III" evidence="26">
    <location>
        <begin position="502"/>
        <end position="597"/>
    </location>
</feature>
<evidence type="ECO:0000313" key="28">
    <source>
        <dbReference type="Proteomes" id="UP000719412"/>
    </source>
</evidence>
<dbReference type="InterPro" id="IPR000494">
    <property type="entry name" value="Rcpt_L-dom"/>
</dbReference>
<keyword evidence="6 22" id="KW-0812">Transmembrane</keyword>
<evidence type="ECO:0000256" key="5">
    <source>
        <dbReference type="ARBA" id="ARBA00022685"/>
    </source>
</evidence>
<evidence type="ECO:0000256" key="7">
    <source>
        <dbReference type="ARBA" id="ARBA00022723"/>
    </source>
</evidence>
<dbReference type="InterPro" id="IPR000719">
    <property type="entry name" value="Prot_kinase_dom"/>
</dbReference>
<dbReference type="PANTHER" id="PTHR24416:SF525">
    <property type="entry name" value="INSULIN-LIKE RECEPTOR"/>
    <property type="match status" value="1"/>
</dbReference>
<gene>
    <name evidence="27" type="ORF">GEV33_002287</name>
</gene>
<dbReference type="EMBL" id="JABDTM020011713">
    <property type="protein sequence ID" value="KAH0820504.1"/>
    <property type="molecule type" value="Genomic_DNA"/>
</dbReference>
<dbReference type="PROSITE" id="PS00107">
    <property type="entry name" value="PROTEIN_KINASE_ATP"/>
    <property type="match status" value="1"/>
</dbReference>
<dbReference type="PROSITE" id="PS00239">
    <property type="entry name" value="RECEPTOR_TYR_KIN_II"/>
    <property type="match status" value="1"/>
</dbReference>
<dbReference type="SUPFAM" id="SSF49265">
    <property type="entry name" value="Fibronectin type III"/>
    <property type="match status" value="3"/>
</dbReference>
<feature type="binding site" evidence="21">
    <location>
        <position position="919"/>
    </location>
    <ligand>
        <name>ATP</name>
        <dbReference type="ChEBI" id="CHEBI:30616"/>
    </ligand>
</feature>
<comment type="similarity">
    <text evidence="22">Belongs to the protein kinase superfamily. Tyr protein kinase family. Insulin receptor subfamily.</text>
</comment>
<dbReference type="PROSITE" id="PS50011">
    <property type="entry name" value="PROTEIN_KINASE_DOM"/>
    <property type="match status" value="1"/>
</dbReference>
<evidence type="ECO:0000256" key="2">
    <source>
        <dbReference type="ARBA" id="ARBA00004479"/>
    </source>
</evidence>
<keyword evidence="16" id="KW-1015">Disulfide bond</keyword>
<organism evidence="27 28">
    <name type="scientific">Tenebrio molitor</name>
    <name type="common">Yellow mealworm beetle</name>
    <dbReference type="NCBI Taxonomy" id="7067"/>
    <lineage>
        <taxon>Eukaryota</taxon>
        <taxon>Metazoa</taxon>
        <taxon>Ecdysozoa</taxon>
        <taxon>Arthropoda</taxon>
        <taxon>Hexapoda</taxon>
        <taxon>Insecta</taxon>
        <taxon>Pterygota</taxon>
        <taxon>Neoptera</taxon>
        <taxon>Endopterygota</taxon>
        <taxon>Coleoptera</taxon>
        <taxon>Polyphaga</taxon>
        <taxon>Cucujiformia</taxon>
        <taxon>Tenebrionidae</taxon>
        <taxon>Tenebrio</taxon>
    </lineage>
</organism>
<dbReference type="InterPro" id="IPR050122">
    <property type="entry name" value="RTK"/>
</dbReference>
<feature type="domain" description="Fibronectin type-III" evidence="26">
    <location>
        <begin position="385"/>
        <end position="498"/>
    </location>
</feature>
<dbReference type="CDD" id="cd05032">
    <property type="entry name" value="PTKc_InsR_like"/>
    <property type="match status" value="1"/>
</dbReference>
<evidence type="ECO:0000256" key="12">
    <source>
        <dbReference type="ARBA" id="ARBA00022840"/>
    </source>
</evidence>
<evidence type="ECO:0000256" key="23">
    <source>
        <dbReference type="SAM" id="MobiDB-lite"/>
    </source>
</evidence>
<dbReference type="GO" id="GO:0005009">
    <property type="term" value="F:insulin receptor activity"/>
    <property type="evidence" value="ECO:0007669"/>
    <property type="project" value="TreeGrafter"/>
</dbReference>
<evidence type="ECO:0000259" key="25">
    <source>
        <dbReference type="PROSITE" id="PS50011"/>
    </source>
</evidence>
<keyword evidence="4" id="KW-0808">Transferase</keyword>
<dbReference type="SMART" id="SM00060">
    <property type="entry name" value="FN3"/>
    <property type="match status" value="3"/>
</dbReference>
<keyword evidence="11" id="KW-0418">Kinase</keyword>
<dbReference type="Gene3D" id="2.10.220.10">
    <property type="entry name" value="Hormone Receptor, Insulin-like Growth Factor Receptor 1, Chain A, domain 2"/>
    <property type="match status" value="1"/>
</dbReference>
<keyword evidence="7" id="KW-0479">Metal-binding</keyword>
<dbReference type="GO" id="GO:0030424">
    <property type="term" value="C:axon"/>
    <property type="evidence" value="ECO:0007669"/>
    <property type="project" value="TreeGrafter"/>
</dbReference>
<evidence type="ECO:0000256" key="21">
    <source>
        <dbReference type="PROSITE-ProRule" id="PRU10141"/>
    </source>
</evidence>
<dbReference type="InterPro" id="IPR003961">
    <property type="entry name" value="FN3_dom"/>
</dbReference>
<keyword evidence="13 24" id="KW-1133">Transmembrane helix</keyword>
<dbReference type="GO" id="GO:0043560">
    <property type="term" value="F:insulin receptor substrate binding"/>
    <property type="evidence" value="ECO:0007669"/>
    <property type="project" value="TreeGrafter"/>
</dbReference>
<keyword evidence="9" id="KW-0677">Repeat</keyword>
<evidence type="ECO:0000256" key="22">
    <source>
        <dbReference type="RuleBase" id="RU000312"/>
    </source>
</evidence>
<dbReference type="Pfam" id="PF00757">
    <property type="entry name" value="Furin-like"/>
    <property type="match status" value="1"/>
</dbReference>
<feature type="domain" description="Protein kinase" evidence="25">
    <location>
        <begin position="886"/>
        <end position="1163"/>
    </location>
</feature>
<evidence type="ECO:0000256" key="9">
    <source>
        <dbReference type="ARBA" id="ARBA00022737"/>
    </source>
</evidence>
<dbReference type="PROSITE" id="PS00109">
    <property type="entry name" value="PROTEIN_KINASE_TYR"/>
    <property type="match status" value="1"/>
</dbReference>
<dbReference type="FunFam" id="3.30.200.20:FF:000026">
    <property type="entry name" value="Tyrosine-protein kinase receptor"/>
    <property type="match status" value="1"/>
</dbReference>
<dbReference type="GO" id="GO:0005524">
    <property type="term" value="F:ATP binding"/>
    <property type="evidence" value="ECO:0007669"/>
    <property type="project" value="UniProtKB-UniRule"/>
</dbReference>
<feature type="domain" description="Fibronectin type-III" evidence="26">
    <location>
        <begin position="724"/>
        <end position="822"/>
    </location>
</feature>
<evidence type="ECO:0000256" key="1">
    <source>
        <dbReference type="ARBA" id="ARBA00001936"/>
    </source>
</evidence>
<dbReference type="Gene3D" id="3.80.20.20">
    <property type="entry name" value="Receptor L-domain"/>
    <property type="match status" value="2"/>
</dbReference>
<evidence type="ECO:0000256" key="14">
    <source>
        <dbReference type="ARBA" id="ARBA00023136"/>
    </source>
</evidence>
<evidence type="ECO:0000256" key="16">
    <source>
        <dbReference type="ARBA" id="ARBA00023157"/>
    </source>
</evidence>
<dbReference type="Gene3D" id="3.30.200.20">
    <property type="entry name" value="Phosphorylase Kinase, domain 1"/>
    <property type="match status" value="1"/>
</dbReference>
<dbReference type="Pfam" id="PF01030">
    <property type="entry name" value="Recep_L_domain"/>
    <property type="match status" value="1"/>
</dbReference>
<proteinExistence type="inferred from homology"/>
<dbReference type="SUPFAM" id="SSF57184">
    <property type="entry name" value="Growth factor receptor domain"/>
    <property type="match status" value="1"/>
</dbReference>
<evidence type="ECO:0000256" key="20">
    <source>
        <dbReference type="ARBA" id="ARBA00051243"/>
    </source>
</evidence>
<dbReference type="InterPro" id="IPR001245">
    <property type="entry name" value="Ser-Thr/Tyr_kinase_cat_dom"/>
</dbReference>
<keyword evidence="12 21" id="KW-0067">ATP-binding</keyword>
<keyword evidence="19" id="KW-0464">Manganese</keyword>
<evidence type="ECO:0000256" key="17">
    <source>
        <dbReference type="ARBA" id="ARBA00023170"/>
    </source>
</evidence>
<evidence type="ECO:0000256" key="24">
    <source>
        <dbReference type="SAM" id="Phobius"/>
    </source>
</evidence>
<evidence type="ECO:0000256" key="4">
    <source>
        <dbReference type="ARBA" id="ARBA00022679"/>
    </source>
</evidence>
<dbReference type="InterPro" id="IPR009030">
    <property type="entry name" value="Growth_fac_rcpt_cys_sf"/>
</dbReference>
<keyword evidence="14 24" id="KW-0472">Membrane</keyword>
<dbReference type="EC" id="2.7.10.1" evidence="22"/>
<evidence type="ECO:0000256" key="3">
    <source>
        <dbReference type="ARBA" id="ARBA00022553"/>
    </source>
</evidence>
<dbReference type="FunFam" id="2.60.40.10:FF:001941">
    <property type="entry name" value="Tyrosine-protein kinase receptor"/>
    <property type="match status" value="1"/>
</dbReference>
<dbReference type="CDD" id="cd00063">
    <property type="entry name" value="FN3"/>
    <property type="match status" value="3"/>
</dbReference>
<dbReference type="Pfam" id="PF07714">
    <property type="entry name" value="PK_Tyr_Ser-Thr"/>
    <property type="match status" value="1"/>
</dbReference>
<evidence type="ECO:0000256" key="6">
    <source>
        <dbReference type="ARBA" id="ARBA00022692"/>
    </source>
</evidence>
<keyword evidence="3 22" id="KW-0597">Phosphoprotein</keyword>
<dbReference type="InterPro" id="IPR006212">
    <property type="entry name" value="Furin_repeat"/>
</dbReference>
<comment type="catalytic activity">
    <reaction evidence="20 22">
        <text>L-tyrosyl-[protein] + ATP = O-phospho-L-tyrosyl-[protein] + ADP + H(+)</text>
        <dbReference type="Rhea" id="RHEA:10596"/>
        <dbReference type="Rhea" id="RHEA-COMP:10136"/>
        <dbReference type="Rhea" id="RHEA-COMP:20101"/>
        <dbReference type="ChEBI" id="CHEBI:15378"/>
        <dbReference type="ChEBI" id="CHEBI:30616"/>
        <dbReference type="ChEBI" id="CHEBI:46858"/>
        <dbReference type="ChEBI" id="CHEBI:61978"/>
        <dbReference type="ChEBI" id="CHEBI:456216"/>
        <dbReference type="EC" id="2.7.10.1"/>
    </reaction>
</comment>
<reference evidence="27" key="1">
    <citation type="journal article" date="2020" name="J Insects Food Feed">
        <title>The yellow mealworm (Tenebrio molitor) genome: a resource for the emerging insects as food and feed industry.</title>
        <authorList>
            <person name="Eriksson T."/>
            <person name="Andere A."/>
            <person name="Kelstrup H."/>
            <person name="Emery V."/>
            <person name="Picard C."/>
        </authorList>
    </citation>
    <scope>NUCLEOTIDE SEQUENCE</scope>
    <source>
        <strain evidence="27">Stoneville</strain>
        <tissue evidence="27">Whole head</tissue>
    </source>
</reference>
<comment type="cofactor">
    <cofactor evidence="1">
        <name>Mn(2+)</name>
        <dbReference type="ChEBI" id="CHEBI:29035"/>
    </cofactor>
</comment>
<feature type="compositionally biased region" description="Polar residues" evidence="23">
    <location>
        <begin position="572"/>
        <end position="595"/>
    </location>
</feature>
<dbReference type="SUPFAM" id="SSF56112">
    <property type="entry name" value="Protein kinase-like (PK-like)"/>
    <property type="match status" value="1"/>
</dbReference>
<feature type="region of interest" description="Disordered" evidence="23">
    <location>
        <begin position="571"/>
        <end position="595"/>
    </location>
</feature>
<feature type="region of interest" description="Disordered" evidence="23">
    <location>
        <begin position="695"/>
        <end position="715"/>
    </location>
</feature>
<sequence length="1257" mass="142007">MSSLQEIGLYSLTDITHGLIRIDKNPSLCFVNSIAWDLIAHDKGDDHFIKNLKSPNECPICPGDEKEDDFGNGRTHLSCPKAPHRFTSETFDRDARLCWNRQHCQKICPSECKHACNANGQCCDESCLGGCSVDNLKLCTVCKNLSMEFGPKKKCMTTCPAHQYQYLGRRCISEDECREMKRPLNFESQNESKKPYKIYNNSCILECPANYMNNATHCIPCQGTCTKECAGLNVDSITLARQLRGCTHITSSLEIHIRGGRNIVNELEENLGMIEEIDGYLKVVRSFPLVSLNFLKNLKVIHGKQLESQKYVFVVLDNQNLQELWNWSTNKTLKIDTGRLFFHFNPKLCIQEIEMLQNITNIVNVTELEVAKNSNGDKIACDLQMLKQVQIKVRYSKGVVLEWEPFKIDDPRKLLGYIVYSIEAPIKNVTLYDGRDACGGDGWRVDDVARTENETKVTHPLLALKPHTQYAYYVKTYTIATERKGAQSNISYFKTLPYTPTAPVNLQVVSNTSNSLKVTWQPPKNPNGELTYYILTARKQKNENLDLEQTEHYCKSPSGRPKHSIPSATVAPISSTPNNDTCSCAENKPSTTSINEDVEQSRINFEDELHNAVYVKKKEISESRKKRDAYNDHFPKEDDSDKYNKVEIKNVTDNGDDATKMYISFSIEVSGTEFYLTKLHHFTQYEVNVQACREKSKEREDTSSPCSNTSSKFHRTMQKKGADDIKHVQVTNQSLEMVSITWKEPEDPNGVILCYTIEYKKLDNENSKANQESVTHTRFLNQSRIHTLKGLSPGNYSLRVFATSSAEHGDFSPYVYFYIEERSSSTPVVWVAISVGLLIVVAVIGFVYYKRRKADKESMRLIPSVNPEYVPSVYVPDEWEVPRKKIDLIRELGQGSFGMVYEGLARDIRGRSQIKCAVKTVNEHATNRERLEFLNEASVMKAFDTAHVVRLLGVVSQGQPTLVIMELMANGDLKTYLRSHRPDTETFDPNTAKQPPTLRQILQMAIEIADGMAYLSAKKFVHRDLAARNCMVAEDLTVKIGDFGMTRDIYETDYYRKGTKGLLPVRWMAPESLKDGVFTSNSDVWSYGVVLWEMATLASQPYQGLSNDQVLRYVIDGGVMERPENCPDKLYSLMRDCWQHKPSARPTFLRLCSWLLEDAGPTFAQVSFYHSAAGIEARASRPTPSPSQDDPTTPLRMAGDHDVNFSLNSDDSNDEFGTDADTHLRFPSIPGESKDGIATANGYVSGCPTNGAATTQC</sequence>
<comment type="subcellular location">
    <subcellularLocation>
        <location evidence="2">Membrane</location>
        <topology evidence="2">Single-pass type I membrane protein</topology>
    </subcellularLocation>
</comment>
<evidence type="ECO:0000256" key="13">
    <source>
        <dbReference type="ARBA" id="ARBA00022989"/>
    </source>
</evidence>
<dbReference type="InterPro" id="IPR036941">
    <property type="entry name" value="Rcpt_L-dom_sf"/>
</dbReference>
<evidence type="ECO:0000256" key="18">
    <source>
        <dbReference type="ARBA" id="ARBA00023180"/>
    </source>
</evidence>
<name>A0A8J6HTT2_TENMO</name>
<dbReference type="InterPro" id="IPR036116">
    <property type="entry name" value="FN3_sf"/>
</dbReference>
<dbReference type="PRINTS" id="PR00109">
    <property type="entry name" value="TYRKINASE"/>
</dbReference>
<evidence type="ECO:0000256" key="19">
    <source>
        <dbReference type="ARBA" id="ARBA00023211"/>
    </source>
</evidence>
<dbReference type="SUPFAM" id="SSF52058">
    <property type="entry name" value="L domain-like"/>
    <property type="match status" value="2"/>
</dbReference>
<feature type="transmembrane region" description="Helical" evidence="24">
    <location>
        <begin position="828"/>
        <end position="849"/>
    </location>
</feature>
<dbReference type="SMART" id="SM00261">
    <property type="entry name" value="FU"/>
    <property type="match status" value="1"/>
</dbReference>
<dbReference type="GO" id="GO:0042593">
    <property type="term" value="P:glucose homeostasis"/>
    <property type="evidence" value="ECO:0007669"/>
    <property type="project" value="TreeGrafter"/>
</dbReference>
<dbReference type="CDD" id="cd00064">
    <property type="entry name" value="FU"/>
    <property type="match status" value="1"/>
</dbReference>
<dbReference type="GO" id="GO:0005899">
    <property type="term" value="C:insulin receptor complex"/>
    <property type="evidence" value="ECO:0007669"/>
    <property type="project" value="TreeGrafter"/>
</dbReference>
<evidence type="ECO:0000256" key="15">
    <source>
        <dbReference type="ARBA" id="ARBA00023137"/>
    </source>
</evidence>
<dbReference type="PANTHER" id="PTHR24416">
    <property type="entry name" value="TYROSINE-PROTEIN KINASE RECEPTOR"/>
    <property type="match status" value="1"/>
</dbReference>
<keyword evidence="18" id="KW-0325">Glycoprotein</keyword>
<keyword evidence="28" id="KW-1185">Reference proteome</keyword>
<dbReference type="AlphaFoldDB" id="A0A8J6HTT2"/>
<keyword evidence="10 21" id="KW-0547">Nucleotide-binding</keyword>
<dbReference type="InterPro" id="IPR002011">
    <property type="entry name" value="Tyr_kinase_rcpt_2_CS"/>
</dbReference>
<accession>A0A8J6HTT2</accession>
<evidence type="ECO:0000256" key="10">
    <source>
        <dbReference type="ARBA" id="ARBA00022741"/>
    </source>
</evidence>
<dbReference type="InterPro" id="IPR006211">
    <property type="entry name" value="Furin-like_Cys-rich_dom"/>
</dbReference>
<feature type="region of interest" description="Disordered" evidence="23">
    <location>
        <begin position="1177"/>
        <end position="1230"/>
    </location>
</feature>
<keyword evidence="17 22" id="KW-0675">Receptor</keyword>
<evidence type="ECO:0000313" key="27">
    <source>
        <dbReference type="EMBL" id="KAH0820504.1"/>
    </source>
</evidence>
<dbReference type="GO" id="GO:0051897">
    <property type="term" value="P:positive regulation of phosphatidylinositol 3-kinase/protein kinase B signal transduction"/>
    <property type="evidence" value="ECO:0007669"/>
    <property type="project" value="TreeGrafter"/>
</dbReference>
<dbReference type="InterPro" id="IPR020635">
    <property type="entry name" value="Tyr_kinase_cat_dom"/>
</dbReference>
<dbReference type="InterPro" id="IPR013783">
    <property type="entry name" value="Ig-like_fold"/>
</dbReference>
<dbReference type="InterPro" id="IPR017441">
    <property type="entry name" value="Protein_kinase_ATP_BS"/>
</dbReference>
<keyword evidence="8" id="KW-0732">Signal</keyword>
<evidence type="ECO:0000256" key="8">
    <source>
        <dbReference type="ARBA" id="ARBA00022729"/>
    </source>
</evidence>
<dbReference type="Pfam" id="PF00041">
    <property type="entry name" value="fn3"/>
    <property type="match status" value="2"/>
</dbReference>
<comment type="caution">
    <text evidence="27">The sequence shown here is derived from an EMBL/GenBank/DDBJ whole genome shotgun (WGS) entry which is preliminary data.</text>
</comment>
<dbReference type="FunFam" id="3.80.20.20:FF:000001">
    <property type="entry name" value="Tyrosine-protein kinase receptor"/>
    <property type="match status" value="1"/>
</dbReference>
<evidence type="ECO:0000256" key="11">
    <source>
        <dbReference type="ARBA" id="ARBA00022777"/>
    </source>
</evidence>
<dbReference type="Proteomes" id="UP000719412">
    <property type="component" value="Unassembled WGS sequence"/>
</dbReference>
<dbReference type="InterPro" id="IPR008266">
    <property type="entry name" value="Tyr_kinase_AS"/>
</dbReference>
<dbReference type="GO" id="GO:0046872">
    <property type="term" value="F:metal ion binding"/>
    <property type="evidence" value="ECO:0007669"/>
    <property type="project" value="UniProtKB-KW"/>
</dbReference>
<dbReference type="Gene3D" id="2.60.40.10">
    <property type="entry name" value="Immunoglobulins"/>
    <property type="match status" value="3"/>
</dbReference>
<keyword evidence="15" id="KW-0829">Tyrosine-protein kinase</keyword>
<protein>
    <recommendedName>
        <fullName evidence="22">Tyrosine-protein kinase receptor</fullName>
        <ecNumber evidence="22">2.7.10.1</ecNumber>
    </recommendedName>
</protein>
<reference evidence="27" key="2">
    <citation type="submission" date="2021-08" db="EMBL/GenBank/DDBJ databases">
        <authorList>
            <person name="Eriksson T."/>
        </authorList>
    </citation>
    <scope>NUCLEOTIDE SEQUENCE</scope>
    <source>
        <strain evidence="27">Stoneville</strain>
        <tissue evidence="27">Whole head</tissue>
    </source>
</reference>
<dbReference type="GO" id="GO:0043410">
    <property type="term" value="P:positive regulation of MAPK cascade"/>
    <property type="evidence" value="ECO:0007669"/>
    <property type="project" value="TreeGrafter"/>
</dbReference>
<dbReference type="SMART" id="SM00219">
    <property type="entry name" value="TyrKc"/>
    <property type="match status" value="1"/>
</dbReference>